<evidence type="ECO:0000313" key="17">
    <source>
        <dbReference type="Proteomes" id="UP001277761"/>
    </source>
</evidence>
<evidence type="ECO:0000313" key="16">
    <source>
        <dbReference type="EMBL" id="MDX8153054.1"/>
    </source>
</evidence>
<keyword evidence="10 11" id="KW-0234">DNA repair</keyword>
<feature type="region of interest" description="Disordered" evidence="14">
    <location>
        <begin position="39"/>
        <end position="73"/>
    </location>
</feature>
<comment type="caution">
    <text evidence="16">The sequence shown here is derived from an EMBL/GenBank/DDBJ whole genome shotgun (WGS) entry which is preliminary data.</text>
</comment>
<dbReference type="InterPro" id="IPR041166">
    <property type="entry name" value="Rubredoxin_2"/>
</dbReference>
<dbReference type="PANTHER" id="PTHR32472">
    <property type="entry name" value="DNA REPAIR PROTEIN RADA"/>
    <property type="match status" value="1"/>
</dbReference>
<dbReference type="NCBIfam" id="TIGR00416">
    <property type="entry name" value="sms"/>
    <property type="match status" value="1"/>
</dbReference>
<feature type="short sequence motif" description="RadA KNRFG motif" evidence="11">
    <location>
        <begin position="266"/>
        <end position="270"/>
    </location>
</feature>
<keyword evidence="9 11" id="KW-0238">DNA-binding</keyword>
<keyword evidence="17" id="KW-1185">Reference proteome</keyword>
<feature type="region of interest" description="Lon-protease-like" evidence="11">
    <location>
        <begin position="364"/>
        <end position="487"/>
    </location>
</feature>
<dbReference type="Pfam" id="PF18073">
    <property type="entry name" value="Zn_ribbon_LapB"/>
    <property type="match status" value="1"/>
</dbReference>
<comment type="function">
    <text evidence="11">Plays a role in repairing double-strand DNA breaks, probably involving stabilizing or processing branched DNA or blocked replication forks.</text>
</comment>
<reference evidence="16 17" key="1">
    <citation type="submission" date="2023-11" db="EMBL/GenBank/DDBJ databases">
        <authorList>
            <person name="Xu M."/>
            <person name="Jiang T."/>
        </authorList>
    </citation>
    <scope>NUCLEOTIDE SEQUENCE [LARGE SCALE GENOMIC DNA]</scope>
    <source>
        <strain evidence="16 17">SD</strain>
    </source>
</reference>
<dbReference type="InterPro" id="IPR020588">
    <property type="entry name" value="RecA_ATP-bd"/>
</dbReference>
<dbReference type="HAMAP" id="MF_01498">
    <property type="entry name" value="RadA_bact"/>
    <property type="match status" value="1"/>
</dbReference>
<comment type="domain">
    <text evidence="11">The middle region has homology to RecA with ATPase motifs including the RadA KNRFG motif, while the C-terminus is homologous to Lon protease.</text>
</comment>
<evidence type="ECO:0000256" key="9">
    <source>
        <dbReference type="ARBA" id="ARBA00023125"/>
    </source>
</evidence>
<dbReference type="SMART" id="SM00382">
    <property type="entry name" value="AAA"/>
    <property type="match status" value="1"/>
</dbReference>
<keyword evidence="2 11" id="KW-0547">Nucleotide-binding</keyword>
<evidence type="ECO:0000256" key="11">
    <source>
        <dbReference type="HAMAP-Rule" id="MF_01498"/>
    </source>
</evidence>
<evidence type="ECO:0000256" key="5">
    <source>
        <dbReference type="ARBA" id="ARBA00022801"/>
    </source>
</evidence>
<evidence type="ECO:0000256" key="8">
    <source>
        <dbReference type="ARBA" id="ARBA00023016"/>
    </source>
</evidence>
<dbReference type="SUPFAM" id="SSF52540">
    <property type="entry name" value="P-loop containing nucleoside triphosphate hydrolases"/>
    <property type="match status" value="1"/>
</dbReference>
<keyword evidence="4 13" id="KW-0863">Zinc-finger</keyword>
<dbReference type="PANTHER" id="PTHR32472:SF10">
    <property type="entry name" value="DNA REPAIR PROTEIN RADA-LIKE PROTEIN"/>
    <property type="match status" value="1"/>
</dbReference>
<dbReference type="RefSeq" id="WP_319955206.1">
    <property type="nucleotide sequence ID" value="NZ_JAXAVX010000010.1"/>
</dbReference>
<keyword evidence="7 11" id="KW-0067">ATP-binding</keyword>
<dbReference type="SUPFAM" id="SSF54211">
    <property type="entry name" value="Ribosomal protein S5 domain 2-like"/>
    <property type="match status" value="1"/>
</dbReference>
<evidence type="ECO:0000256" key="7">
    <source>
        <dbReference type="ARBA" id="ARBA00022840"/>
    </source>
</evidence>
<feature type="compositionally biased region" description="Gly residues" evidence="14">
    <location>
        <begin position="41"/>
        <end position="60"/>
    </location>
</feature>
<comment type="function">
    <text evidence="13">DNA-dependent ATPase involved in processing of recombination intermediates, plays a role in repairing DNA breaks. Stimulates the branch migration of RecA-mediated strand transfer reactions, allowing the 3' invading strand to extend heteroduplex DNA faster. Binds ssDNA in the presence of ADP but not other nucleotides, has ATPase activity that is stimulated by ssDNA and various branched DNA structures, but inhibited by SSB. Does not have RecA's homology-searching function.</text>
</comment>
<evidence type="ECO:0000256" key="14">
    <source>
        <dbReference type="SAM" id="MobiDB-lite"/>
    </source>
</evidence>
<accession>A0ABU4VMJ7</accession>
<dbReference type="Gene3D" id="3.40.50.300">
    <property type="entry name" value="P-loop containing nucleotide triphosphate hydrolases"/>
    <property type="match status" value="1"/>
</dbReference>
<evidence type="ECO:0000256" key="1">
    <source>
        <dbReference type="ARBA" id="ARBA00022723"/>
    </source>
</evidence>
<name>A0ABU4VMJ7_9ACTN</name>
<evidence type="ECO:0000256" key="4">
    <source>
        <dbReference type="ARBA" id="ARBA00022771"/>
    </source>
</evidence>
<dbReference type="InterPro" id="IPR020568">
    <property type="entry name" value="Ribosomal_Su5_D2-typ_SF"/>
</dbReference>
<keyword evidence="5" id="KW-0378">Hydrolase</keyword>
<dbReference type="InterPro" id="IPR014721">
    <property type="entry name" value="Ribsml_uS5_D2-typ_fold_subgr"/>
</dbReference>
<dbReference type="InterPro" id="IPR003593">
    <property type="entry name" value="AAA+_ATPase"/>
</dbReference>
<feature type="region of interest" description="Disordered" evidence="14">
    <location>
        <begin position="461"/>
        <end position="487"/>
    </location>
</feature>
<feature type="binding site" evidence="11">
    <location>
        <begin position="107"/>
        <end position="114"/>
    </location>
    <ligand>
        <name>ATP</name>
        <dbReference type="ChEBI" id="CHEBI:30616"/>
    </ligand>
</feature>
<keyword evidence="3 11" id="KW-0227">DNA damage</keyword>
<evidence type="ECO:0000256" key="3">
    <source>
        <dbReference type="ARBA" id="ARBA00022763"/>
    </source>
</evidence>
<dbReference type="EMBL" id="JAXAVX010000010">
    <property type="protein sequence ID" value="MDX8153054.1"/>
    <property type="molecule type" value="Genomic_DNA"/>
</dbReference>
<dbReference type="CDD" id="cd01121">
    <property type="entry name" value="RadA_SMS_N"/>
    <property type="match status" value="1"/>
</dbReference>
<dbReference type="Pfam" id="PF13481">
    <property type="entry name" value="AAA_25"/>
    <property type="match status" value="1"/>
</dbReference>
<dbReference type="Proteomes" id="UP001277761">
    <property type="component" value="Unassembled WGS sequence"/>
</dbReference>
<keyword evidence="8 11" id="KW-0346">Stress response</keyword>
<evidence type="ECO:0000256" key="6">
    <source>
        <dbReference type="ARBA" id="ARBA00022833"/>
    </source>
</evidence>
<dbReference type="PRINTS" id="PR01874">
    <property type="entry name" value="DNAREPAIRADA"/>
</dbReference>
<evidence type="ECO:0000259" key="15">
    <source>
        <dbReference type="PROSITE" id="PS50162"/>
    </source>
</evidence>
<sequence length="487" mass="50147">MARVATAHVCSACGHQSPRWLGQCPGCGAWGTLNEERVERGGGGASRRGGGAARGPGAAGRGAPAGRPTRLGDVTTSRVPRLQTGLAEVDRVLGGGLVPGSLVLLGGSPGIGKSTLLNMVLGRLADAGRRTLYVSGEESASQVRLRAERLAGIPGALDVPILAETDLDTVLSTLEQERPDVCVIDSVQTLHDAELSGAPGSVGQVREVASRLMGVAKRLDIATVLVGHVTKEGALAGPRVLEHLVDCVLQFEGERERTYRTLRAQKNRFGSTNEAGVFEMHGSGLVEVLDPSARFVGEATRAPGSVVLCAMEGSRPLLVEVQALVSPSELVPPRRVCNGIDRNRLALVLAVLGRHAGLSTSTSDVFVNVVGGIRVDEPGADLAVALAVASAARGVVPGLGGPGAPDPQAGATVAPPVACFGEVGLTGELRGVAHGDRRLSEARKFGLDPVVSPERCPTLRDALRTALPRRPQGGGRNGPGRESPVPA</sequence>
<protein>
    <recommendedName>
        <fullName evidence="11 12">DNA repair protein RadA</fullName>
    </recommendedName>
</protein>
<evidence type="ECO:0000256" key="12">
    <source>
        <dbReference type="NCBIfam" id="TIGR00416"/>
    </source>
</evidence>
<gene>
    <name evidence="11 16" type="primary">radA</name>
    <name evidence="16" type="ORF">SK069_15755</name>
</gene>
<evidence type="ECO:0000256" key="2">
    <source>
        <dbReference type="ARBA" id="ARBA00022741"/>
    </source>
</evidence>
<feature type="domain" description="RecA family profile 1" evidence="15">
    <location>
        <begin position="78"/>
        <end position="229"/>
    </location>
</feature>
<dbReference type="InterPro" id="IPR027417">
    <property type="entry name" value="P-loop_NTPase"/>
</dbReference>
<keyword evidence="6 13" id="KW-0862">Zinc</keyword>
<organism evidence="16 17">
    <name type="scientific">Patulibacter brassicae</name>
    <dbReference type="NCBI Taxonomy" id="1705717"/>
    <lineage>
        <taxon>Bacteria</taxon>
        <taxon>Bacillati</taxon>
        <taxon>Actinomycetota</taxon>
        <taxon>Thermoleophilia</taxon>
        <taxon>Solirubrobacterales</taxon>
        <taxon>Patulibacteraceae</taxon>
        <taxon>Patulibacter</taxon>
    </lineage>
</organism>
<evidence type="ECO:0000256" key="10">
    <source>
        <dbReference type="ARBA" id="ARBA00023204"/>
    </source>
</evidence>
<evidence type="ECO:0000256" key="13">
    <source>
        <dbReference type="RuleBase" id="RU003555"/>
    </source>
</evidence>
<dbReference type="Gene3D" id="3.30.230.10">
    <property type="match status" value="1"/>
</dbReference>
<keyword evidence="1 11" id="KW-0479">Metal-binding</keyword>
<dbReference type="PROSITE" id="PS50162">
    <property type="entry name" value="RECA_2"/>
    <property type="match status" value="1"/>
</dbReference>
<proteinExistence type="inferred from homology"/>
<dbReference type="InterPro" id="IPR004504">
    <property type="entry name" value="DNA_repair_RadA"/>
</dbReference>
<comment type="similarity">
    <text evidence="11 13">Belongs to the RecA family. RadA subfamily.</text>
</comment>